<dbReference type="SUPFAM" id="SSF51621">
    <property type="entry name" value="Phosphoenolpyruvate/pyruvate domain"/>
    <property type="match status" value="1"/>
</dbReference>
<dbReference type="InterPro" id="IPR036637">
    <property type="entry name" value="Phosphohistidine_dom_sf"/>
</dbReference>
<keyword evidence="8" id="KW-0418">Kinase</keyword>
<reference evidence="18" key="1">
    <citation type="submission" date="2022-03" db="EMBL/GenBank/DDBJ databases">
        <title>Complete genome sequence of Caldinitratiruptor microaerophilus.</title>
        <authorList>
            <person name="Mukaiyama R."/>
            <person name="Nishiyama T."/>
            <person name="Ueda K."/>
        </authorList>
    </citation>
    <scope>NUCLEOTIDE SEQUENCE</scope>
    <source>
        <strain evidence="18">JCM 16183</strain>
    </source>
</reference>
<keyword evidence="5" id="KW-0808">Transferase</keyword>
<dbReference type="Gene3D" id="3.30.470.20">
    <property type="entry name" value="ATP-grasp fold, B domain"/>
    <property type="match status" value="1"/>
</dbReference>
<evidence type="ECO:0000313" key="19">
    <source>
        <dbReference type="Proteomes" id="UP001163687"/>
    </source>
</evidence>
<feature type="domain" description="Pyruvate phosphate dikinase AMP/ATP-binding" evidence="16">
    <location>
        <begin position="57"/>
        <end position="296"/>
    </location>
</feature>
<evidence type="ECO:0000256" key="10">
    <source>
        <dbReference type="ARBA" id="ARBA00022842"/>
    </source>
</evidence>
<dbReference type="PROSITE" id="PS00742">
    <property type="entry name" value="PEP_ENZYMES_2"/>
    <property type="match status" value="1"/>
</dbReference>
<evidence type="ECO:0000256" key="9">
    <source>
        <dbReference type="ARBA" id="ARBA00022840"/>
    </source>
</evidence>
<dbReference type="PROSITE" id="PS00370">
    <property type="entry name" value="PEP_ENZYMES_PHOS_SITE"/>
    <property type="match status" value="1"/>
</dbReference>
<dbReference type="InterPro" id="IPR002192">
    <property type="entry name" value="PPDK_AMP/ATP-bd"/>
</dbReference>
<dbReference type="InterPro" id="IPR015813">
    <property type="entry name" value="Pyrv/PenolPyrv_kinase-like_dom"/>
</dbReference>
<dbReference type="EC" id="2.7.9.1" evidence="3 11"/>
<accession>A0AA35G8T4</accession>
<dbReference type="AlphaFoldDB" id="A0AA35G8T4"/>
<feature type="domain" description="Pyruvate phosphate dikinase AMP/ATP-binding" evidence="16">
    <location>
        <begin position="18"/>
        <end position="55"/>
    </location>
</feature>
<evidence type="ECO:0000259" key="15">
    <source>
        <dbReference type="Pfam" id="PF00391"/>
    </source>
</evidence>
<gene>
    <name evidence="18" type="ORF">caldi_24600</name>
</gene>
<feature type="binding site" evidence="13">
    <location>
        <position position="774"/>
    </location>
    <ligand>
        <name>substrate</name>
    </ligand>
</feature>
<comment type="similarity">
    <text evidence="2 11">Belongs to the PEP-utilizing enzyme family.</text>
</comment>
<keyword evidence="19" id="KW-1185">Reference proteome</keyword>
<feature type="binding site" evidence="13">
    <location>
        <position position="558"/>
    </location>
    <ligand>
        <name>substrate</name>
    </ligand>
</feature>
<organism evidence="18 19">
    <name type="scientific">Caldinitratiruptor microaerophilus</name>
    <dbReference type="NCBI Taxonomy" id="671077"/>
    <lineage>
        <taxon>Bacteria</taxon>
        <taxon>Bacillati</taxon>
        <taxon>Bacillota</taxon>
        <taxon>Clostridia</taxon>
        <taxon>Eubacteriales</taxon>
        <taxon>Symbiobacteriaceae</taxon>
        <taxon>Caldinitratiruptor</taxon>
    </lineage>
</organism>
<dbReference type="InterPro" id="IPR040442">
    <property type="entry name" value="Pyrv_kinase-like_dom_sf"/>
</dbReference>
<keyword evidence="9" id="KW-0067">ATP-binding</keyword>
<evidence type="ECO:0000256" key="13">
    <source>
        <dbReference type="PIRSR" id="PIRSR000853-2"/>
    </source>
</evidence>
<dbReference type="SUPFAM" id="SSF56059">
    <property type="entry name" value="Glutathione synthetase ATP-binding domain-like"/>
    <property type="match status" value="1"/>
</dbReference>
<sequence length="885" mass="97917">MSKKYVYLFQEGDASQRQLLGGKGANLAEMTRIGLPVPPGFTITTEACNEYLASGKQFPAGLWEQVEEKLAELERQVGKRFGGRPPLLVSVRSGAPVSMPGMMDTILNLGLNDTTVEYHAEATGDPRFAWDCYRRFIQMFGNVVLGIAHHRFEEIFFEHKRRAGVEADYQVPAEALRRVVEDYKALVRQEAGREFPQEPREQLRLAIQAVFESWNNPRAIVYRQVNKIPDDLGTAVNVQSMVFGNMGMDSGTGVVFTRNPSTGAKEFYGEYLLNAQGEDVVAGIRTPQPVAVLERELPAAYDQLYRVCHLLEQHFKEMQDIEFTIERGKLYMLQCRTGKRTAQAAIKIAVDMVHEGLITREEALLRVEPAQVEKILYRSVDPNAQLDVLATGLPASPGAAVGEAVFDPDRAEQLAREGRRVILVRPETTPDDIHGIVAAQGVLTSRGGMTSHAAIVARGMGKPAVVGCEAIRIDLAGRSFSVNGRTVREGDVISLDGGTGNVMWGAVPLVDPELSPEFRELLAWADEVRTLGVRANADTPVDAQKAREFGAEGIGLCRTEHMFGQGGYHPERMPVVQEMVLAETAEERRAALDKLLPMQREDFYGIFKAMEGLPVTIRLLDPPLHEFLPHQEQLAVEVAVLRATGGDPAQLEQKERLLRKVRALAEMNPMLGFRGCRLGMIFPEIYEMQARAIFEAAVQLVREGLRVEPEVMIPLVSHVEELRRMRQLVEKTAEAVFAETGVRVRYTVGTMIEVPRACVTADEIAAEAEFFSFGTNDLTQTAFGFSRDDAEGKFLAAYLQQKVLRENPFVALDQPGVGRLMEIAVELGRKTRPDIKLGICGEHGGEPSSVDFCHRAGLTYVSASPLRVPIARLAAAQAAIRHGRR</sequence>
<dbReference type="Pfam" id="PF00391">
    <property type="entry name" value="PEP-utilizers"/>
    <property type="match status" value="1"/>
</dbReference>
<dbReference type="Gene3D" id="3.30.1490.20">
    <property type="entry name" value="ATP-grasp fold, A domain"/>
    <property type="match status" value="1"/>
</dbReference>
<dbReference type="GO" id="GO:0050242">
    <property type="term" value="F:pyruvate, phosphate dikinase activity"/>
    <property type="evidence" value="ECO:0007669"/>
    <property type="project" value="UniProtKB-UniRule"/>
</dbReference>
<dbReference type="RefSeq" id="WP_264842023.1">
    <property type="nucleotide sequence ID" value="NZ_AP025628.1"/>
</dbReference>
<evidence type="ECO:0000256" key="14">
    <source>
        <dbReference type="PIRSR" id="PIRSR000853-3"/>
    </source>
</evidence>
<dbReference type="InterPro" id="IPR023151">
    <property type="entry name" value="PEP_util_CS"/>
</dbReference>
<dbReference type="Pfam" id="PF02896">
    <property type="entry name" value="PEP-utilizers_C"/>
    <property type="match status" value="1"/>
</dbReference>
<evidence type="ECO:0000256" key="6">
    <source>
        <dbReference type="ARBA" id="ARBA00022723"/>
    </source>
</evidence>
<keyword evidence="10 14" id="KW-0460">Magnesium</keyword>
<dbReference type="Proteomes" id="UP001163687">
    <property type="component" value="Chromosome"/>
</dbReference>
<dbReference type="Gene3D" id="1.10.189.10">
    <property type="entry name" value="Pyruvate Phosphate Dikinase, domain 2"/>
    <property type="match status" value="1"/>
</dbReference>
<dbReference type="InterPro" id="IPR018274">
    <property type="entry name" value="PEP_util_AS"/>
</dbReference>
<evidence type="ECO:0000256" key="8">
    <source>
        <dbReference type="ARBA" id="ARBA00022777"/>
    </source>
</evidence>
<dbReference type="Pfam" id="PF01326">
    <property type="entry name" value="PPDK_N"/>
    <property type="match status" value="3"/>
</dbReference>
<feature type="binding site" evidence="13">
    <location>
        <position position="753"/>
    </location>
    <ligand>
        <name>substrate</name>
    </ligand>
</feature>
<keyword evidence="6 14" id="KW-0479">Metal-binding</keyword>
<feature type="active site" description="Tele-phosphohistidine intermediate" evidence="12">
    <location>
        <position position="452"/>
    </location>
</feature>
<evidence type="ECO:0000259" key="17">
    <source>
        <dbReference type="Pfam" id="PF02896"/>
    </source>
</evidence>
<feature type="domain" description="PEP-utilising enzyme mobile" evidence="15">
    <location>
        <begin position="420"/>
        <end position="500"/>
    </location>
</feature>
<evidence type="ECO:0000256" key="2">
    <source>
        <dbReference type="ARBA" id="ARBA00007837"/>
    </source>
</evidence>
<evidence type="ECO:0000256" key="3">
    <source>
        <dbReference type="ARBA" id="ARBA00011994"/>
    </source>
</evidence>
<dbReference type="PANTHER" id="PTHR22931">
    <property type="entry name" value="PHOSPHOENOLPYRUVATE DIKINASE-RELATED"/>
    <property type="match status" value="1"/>
</dbReference>
<evidence type="ECO:0000256" key="5">
    <source>
        <dbReference type="ARBA" id="ARBA00022679"/>
    </source>
</evidence>
<evidence type="ECO:0000256" key="11">
    <source>
        <dbReference type="PIRNR" id="PIRNR000853"/>
    </source>
</evidence>
<feature type="binding site" evidence="13">
    <location>
        <position position="618"/>
    </location>
    <ligand>
        <name>substrate</name>
    </ligand>
</feature>
<dbReference type="Gene3D" id="3.50.30.10">
    <property type="entry name" value="Phosphohistidine domain"/>
    <property type="match status" value="1"/>
</dbReference>
<comment type="cofactor">
    <cofactor evidence="1 11 14">
        <name>Mg(2+)</name>
        <dbReference type="ChEBI" id="CHEBI:18420"/>
    </cofactor>
</comment>
<evidence type="ECO:0000256" key="1">
    <source>
        <dbReference type="ARBA" id="ARBA00001946"/>
    </source>
</evidence>
<dbReference type="EMBL" id="AP025628">
    <property type="protein sequence ID" value="BDG61370.1"/>
    <property type="molecule type" value="Genomic_DNA"/>
</dbReference>
<feature type="active site" description="Proton donor" evidence="12">
    <location>
        <position position="840"/>
    </location>
</feature>
<keyword evidence="7" id="KW-0547">Nucleotide-binding</keyword>
<evidence type="ECO:0000256" key="4">
    <source>
        <dbReference type="ARBA" id="ARBA00020138"/>
    </source>
</evidence>
<dbReference type="SUPFAM" id="SSF52009">
    <property type="entry name" value="Phosphohistidine domain"/>
    <property type="match status" value="1"/>
</dbReference>
<dbReference type="GO" id="GO:0005524">
    <property type="term" value="F:ATP binding"/>
    <property type="evidence" value="ECO:0007669"/>
    <property type="project" value="UniProtKB-UniRule"/>
</dbReference>
<feature type="binding site" evidence="13">
    <location>
        <position position="776"/>
    </location>
    <ligand>
        <name>substrate</name>
    </ligand>
</feature>
<dbReference type="InterPro" id="IPR008279">
    <property type="entry name" value="PEP-util_enz_mobile_dom"/>
</dbReference>
<dbReference type="PIRSF" id="PIRSF000853">
    <property type="entry name" value="PPDK"/>
    <property type="match status" value="1"/>
</dbReference>
<feature type="binding site" evidence="14">
    <location>
        <position position="753"/>
    </location>
    <ligand>
        <name>Mg(2+)</name>
        <dbReference type="ChEBI" id="CHEBI:18420"/>
    </ligand>
</feature>
<feature type="domain" description="Pyruvate phosphate dikinase AMP/ATP-binding" evidence="16">
    <location>
        <begin position="302"/>
        <end position="354"/>
    </location>
</feature>
<proteinExistence type="inferred from homology"/>
<dbReference type="InterPro" id="IPR000121">
    <property type="entry name" value="PEP_util_C"/>
</dbReference>
<evidence type="ECO:0000256" key="7">
    <source>
        <dbReference type="ARBA" id="ARBA00022741"/>
    </source>
</evidence>
<evidence type="ECO:0000256" key="12">
    <source>
        <dbReference type="PIRSR" id="PIRSR000853-1"/>
    </source>
</evidence>
<comment type="catalytic activity">
    <reaction evidence="11">
        <text>pyruvate + phosphate + ATP = phosphoenolpyruvate + AMP + diphosphate + H(+)</text>
        <dbReference type="Rhea" id="RHEA:10756"/>
        <dbReference type="ChEBI" id="CHEBI:15361"/>
        <dbReference type="ChEBI" id="CHEBI:15378"/>
        <dbReference type="ChEBI" id="CHEBI:30616"/>
        <dbReference type="ChEBI" id="CHEBI:33019"/>
        <dbReference type="ChEBI" id="CHEBI:43474"/>
        <dbReference type="ChEBI" id="CHEBI:58702"/>
        <dbReference type="ChEBI" id="CHEBI:456215"/>
        <dbReference type="EC" id="2.7.9.1"/>
    </reaction>
</comment>
<dbReference type="GO" id="GO:0016301">
    <property type="term" value="F:kinase activity"/>
    <property type="evidence" value="ECO:0007669"/>
    <property type="project" value="UniProtKB-UniRule"/>
</dbReference>
<evidence type="ECO:0000259" key="16">
    <source>
        <dbReference type="Pfam" id="PF01326"/>
    </source>
</evidence>
<dbReference type="KEGG" id="cmic:caldi_24600"/>
<dbReference type="InterPro" id="IPR013815">
    <property type="entry name" value="ATP_grasp_subdomain_1"/>
</dbReference>
<feature type="binding site" evidence="14">
    <location>
        <position position="777"/>
    </location>
    <ligand>
        <name>Mg(2+)</name>
        <dbReference type="ChEBI" id="CHEBI:18420"/>
    </ligand>
</feature>
<feature type="binding site" evidence="13">
    <location>
        <position position="775"/>
    </location>
    <ligand>
        <name>substrate</name>
    </ligand>
</feature>
<dbReference type="Gene3D" id="1.20.80.30">
    <property type="match status" value="1"/>
</dbReference>
<dbReference type="NCBIfam" id="NF004531">
    <property type="entry name" value="PRK05878.1"/>
    <property type="match status" value="1"/>
</dbReference>
<dbReference type="InterPro" id="IPR010121">
    <property type="entry name" value="Pyruvate_phosphate_dikinase"/>
</dbReference>
<evidence type="ECO:0000313" key="18">
    <source>
        <dbReference type="EMBL" id="BDG61370.1"/>
    </source>
</evidence>
<dbReference type="NCBIfam" id="TIGR01828">
    <property type="entry name" value="pyru_phos_dikin"/>
    <property type="match status" value="1"/>
</dbReference>
<keyword evidence="18" id="KW-0670">Pyruvate</keyword>
<dbReference type="GO" id="GO:0046872">
    <property type="term" value="F:metal ion binding"/>
    <property type="evidence" value="ECO:0007669"/>
    <property type="project" value="UniProtKB-UniRule"/>
</dbReference>
<feature type="binding site" evidence="13">
    <location>
        <position position="777"/>
    </location>
    <ligand>
        <name>substrate</name>
    </ligand>
</feature>
<feature type="domain" description="PEP-utilising enzyme C-terminal" evidence="17">
    <location>
        <begin position="517"/>
        <end position="878"/>
    </location>
</feature>
<name>A0AA35G8T4_9FIRM</name>
<dbReference type="PANTHER" id="PTHR22931:SF9">
    <property type="entry name" value="PYRUVATE, PHOSPHATE DIKINASE 1, CHLOROPLASTIC"/>
    <property type="match status" value="1"/>
</dbReference>
<protein>
    <recommendedName>
        <fullName evidence="4 11">Pyruvate, phosphate dikinase</fullName>
        <ecNumber evidence="3 11">2.7.9.1</ecNumber>
    </recommendedName>
</protein>
<dbReference type="Gene3D" id="3.20.20.60">
    <property type="entry name" value="Phosphoenolpyruvate-binding domains"/>
    <property type="match status" value="1"/>
</dbReference>